<feature type="non-terminal residue" evidence="5">
    <location>
        <position position="267"/>
    </location>
</feature>
<evidence type="ECO:0000313" key="5">
    <source>
        <dbReference type="EMBL" id="ADM74731.1"/>
    </source>
</evidence>
<dbReference type="EMBL" id="HM199012">
    <property type="protein sequence ID" value="ADM74744.1"/>
    <property type="molecule type" value="mRNA"/>
</dbReference>
<sequence length="267" mass="30030">DPVSEWDQPPADMQPPGSVIVKDYAAQTPLVQEESQEGKRLSYVQISIDNSNSIAAINFLLKDEDTGTWYKDGGKDFRVILAEAIPNSFYDLSNGAGLKVWPGILDWMSGMFLKPEESPPQALENGSEIEDVNPGNQMGDDVCKEYRLSKENVLENFLRVSVQKNTEEELNLVSFDTDLPGDVVLHWGVCKDDAKRWEILQGEYPSDTIVFRRRALQTTLQRKDNGTGSWGVLCIDDQHEGLLFVLKLKGDNTWLNNNGDDFYIPLT</sequence>
<dbReference type="EMBL" id="HM199034">
    <property type="protein sequence ID" value="ADM74766.1"/>
    <property type="molecule type" value="mRNA"/>
</dbReference>
<dbReference type="EMBL" id="HM199019">
    <property type="protein sequence ID" value="ADM74751.1"/>
    <property type="molecule type" value="mRNA"/>
</dbReference>
<dbReference type="EMBL" id="HM199016">
    <property type="protein sequence ID" value="ADM74748.1"/>
    <property type="molecule type" value="mRNA"/>
</dbReference>
<evidence type="ECO:0000259" key="4">
    <source>
        <dbReference type="Pfam" id="PF23166"/>
    </source>
</evidence>
<keyword evidence="2" id="KW-0119">Carbohydrate metabolism</keyword>
<evidence type="ECO:0000313" key="39">
    <source>
        <dbReference type="EMBL" id="ADM74768.1"/>
    </source>
</evidence>
<evidence type="ECO:0000313" key="9">
    <source>
        <dbReference type="EMBL" id="ADM74735.1"/>
    </source>
</evidence>
<protein>
    <submittedName>
        <fullName evidence="5">Alpha amylase-like protein</fullName>
    </submittedName>
</protein>
<dbReference type="Pfam" id="PF23166">
    <property type="entry name" value="Ig_N_CWD1"/>
    <property type="match status" value="2"/>
</dbReference>
<feature type="domain" description="Alpha-glucan water dikinase-like N-terminal Ig-like" evidence="4">
    <location>
        <begin position="4"/>
        <end position="79"/>
    </location>
</feature>
<dbReference type="EMBL" id="HM199032">
    <property type="protein sequence ID" value="ADM74764.1"/>
    <property type="molecule type" value="mRNA"/>
</dbReference>
<feature type="region of interest" description="Disordered" evidence="3">
    <location>
        <begin position="116"/>
        <end position="136"/>
    </location>
</feature>
<evidence type="ECO:0000313" key="20">
    <source>
        <dbReference type="EMBL" id="ADM74747.1"/>
    </source>
</evidence>
<dbReference type="EMBL" id="HM199003">
    <property type="protein sequence ID" value="ADM74735.1"/>
    <property type="molecule type" value="mRNA"/>
</dbReference>
<evidence type="ECO:0000313" key="13">
    <source>
        <dbReference type="EMBL" id="ADM74740.1"/>
    </source>
</evidence>
<dbReference type="EMBL" id="HM199013">
    <property type="protein sequence ID" value="ADM74745.1"/>
    <property type="molecule type" value="mRNA"/>
</dbReference>
<reference evidence="5" key="1">
    <citation type="journal article" date="2010" name="Mol. Ecol.">
        <title>Postglacial history of a widespread conifer produces inverse clines in selective neutrality tests.</title>
        <authorList>
            <person name="Holliday J.A."/>
            <person name="Yuen M."/>
            <person name="Ritland K."/>
            <person name="Aitken S.N."/>
        </authorList>
    </citation>
    <scope>NUCLEOTIDE SEQUENCE</scope>
    <source>
        <strain evidence="5">CR100</strain>
        <strain evidence="6">CR101</strain>
        <strain evidence="7">CR200</strain>
        <strain evidence="8">CR201</strain>
        <strain evidence="9">CR300</strain>
        <strain evidence="10">CR301</strain>
        <strain evidence="11">CR401</strain>
        <strain evidence="12">KD100</strain>
        <strain evidence="13">KD101</strain>
        <strain evidence="14">KD200</strain>
        <strain evidence="15">KD201</strain>
        <strain evidence="16">KD300</strain>
        <strain evidence="17">KD301</strain>
        <strain evidence="18">KD400</strain>
        <strain evidence="19">KD401</strain>
        <strain evidence="20">PR100</strain>
        <strain evidence="21">PR101</strain>
        <strain evidence="22">PR200</strain>
        <strain evidence="23">PR201</strain>
        <strain evidence="24">PR300</strain>
        <strain evidence="25">PR301</strain>
        <strain evidence="26">PR400</strain>
        <strain evidence="27">RW100</strain>
        <strain evidence="28">RW101</strain>
        <strain evidence="29">RW201</strain>
        <strain evidence="30">RW300</strain>
        <strain evidence="31">RW301</strain>
        <strain evidence="32">RW400</strain>
        <strain evidence="33">RW401</strain>
        <strain evidence="34">VA100</strain>
        <strain evidence="35">VA101</strain>
        <strain evidence="36">VA200</strain>
        <strain evidence="37">VA201</strain>
        <strain evidence="38">VA400</strain>
        <strain evidence="39">VA401</strain>
        <strain evidence="40">VD400</strain>
        <strain evidence="41">VD401</strain>
    </source>
</reference>
<dbReference type="EMBL" id="HM199036">
    <property type="protein sequence ID" value="ADM74768.1"/>
    <property type="molecule type" value="mRNA"/>
</dbReference>
<evidence type="ECO:0000313" key="31">
    <source>
        <dbReference type="EMBL" id="ADM74760.1"/>
    </source>
</evidence>
<dbReference type="EMBL" id="HM199008">
    <property type="protein sequence ID" value="ADM74740.1"/>
    <property type="molecule type" value="mRNA"/>
</dbReference>
<evidence type="ECO:0000313" key="19">
    <source>
        <dbReference type="EMBL" id="ADM74746.1"/>
    </source>
</evidence>
<feature type="domain" description="Alpha-glucan water dikinase-like N-terminal Ig-like" evidence="4">
    <location>
        <begin position="150"/>
        <end position="266"/>
    </location>
</feature>
<evidence type="ECO:0000313" key="24">
    <source>
        <dbReference type="EMBL" id="ADM74751.1"/>
    </source>
</evidence>
<evidence type="ECO:0000313" key="35">
    <source>
        <dbReference type="EMBL" id="ADM74764.1"/>
    </source>
</evidence>
<evidence type="ECO:0000313" key="36">
    <source>
        <dbReference type="EMBL" id="ADM74765.1"/>
    </source>
</evidence>
<evidence type="ECO:0000313" key="25">
    <source>
        <dbReference type="EMBL" id="ADM74752.1"/>
    </source>
</evidence>
<evidence type="ECO:0000313" key="7">
    <source>
        <dbReference type="EMBL" id="ADM74733.1"/>
    </source>
</evidence>
<dbReference type="EMBL" id="HM199030">
    <property type="protein sequence ID" value="ADM74762.1"/>
    <property type="molecule type" value="mRNA"/>
</dbReference>
<dbReference type="EMBL" id="HM199037">
    <property type="protein sequence ID" value="ADM74769.1"/>
    <property type="molecule type" value="mRNA"/>
</dbReference>
<dbReference type="EMBL" id="HM199010">
    <property type="protein sequence ID" value="ADM74742.1"/>
    <property type="molecule type" value="mRNA"/>
</dbReference>
<dbReference type="EMBL" id="HM199026">
    <property type="protein sequence ID" value="ADM74758.1"/>
    <property type="molecule type" value="mRNA"/>
</dbReference>
<dbReference type="EMBL" id="HM199009">
    <property type="protein sequence ID" value="ADM74741.1"/>
    <property type="molecule type" value="mRNA"/>
</dbReference>
<dbReference type="EMBL" id="HM199004">
    <property type="protein sequence ID" value="ADM74736.1"/>
    <property type="molecule type" value="mRNA"/>
</dbReference>
<dbReference type="EMBL" id="HM199031">
    <property type="protein sequence ID" value="ADM74763.1"/>
    <property type="molecule type" value="mRNA"/>
</dbReference>
<evidence type="ECO:0000313" key="6">
    <source>
        <dbReference type="EMBL" id="ADM74732.1"/>
    </source>
</evidence>
<evidence type="ECO:0000313" key="27">
    <source>
        <dbReference type="EMBL" id="ADM74755.1"/>
    </source>
</evidence>
<dbReference type="EMBL" id="HM199027">
    <property type="protein sequence ID" value="ADM74759.1"/>
    <property type="molecule type" value="mRNA"/>
</dbReference>
<evidence type="ECO:0000313" key="34">
    <source>
        <dbReference type="EMBL" id="ADM74763.1"/>
    </source>
</evidence>
<feature type="non-terminal residue" evidence="5">
    <location>
        <position position="1"/>
    </location>
</feature>
<evidence type="ECO:0000313" key="17">
    <source>
        <dbReference type="EMBL" id="ADM74744.1"/>
    </source>
</evidence>
<evidence type="ECO:0000313" key="26">
    <source>
        <dbReference type="EMBL" id="ADM74753.1"/>
    </source>
</evidence>
<dbReference type="EMBL" id="HM199015">
    <property type="protein sequence ID" value="ADM74747.1"/>
    <property type="molecule type" value="mRNA"/>
</dbReference>
<evidence type="ECO:0000313" key="12">
    <source>
        <dbReference type="EMBL" id="ADM74739.1"/>
    </source>
</evidence>
<evidence type="ECO:0000313" key="10">
    <source>
        <dbReference type="EMBL" id="ADM74736.1"/>
    </source>
</evidence>
<evidence type="ECO:0000313" key="16">
    <source>
        <dbReference type="EMBL" id="ADM74743.1"/>
    </source>
</evidence>
<evidence type="ECO:0000256" key="3">
    <source>
        <dbReference type="SAM" id="MobiDB-lite"/>
    </source>
</evidence>
<evidence type="ECO:0000313" key="21">
    <source>
        <dbReference type="EMBL" id="ADM74748.1"/>
    </source>
</evidence>
<dbReference type="EMBL" id="HM199011">
    <property type="protein sequence ID" value="ADM74743.1"/>
    <property type="molecule type" value="mRNA"/>
</dbReference>
<evidence type="ECO:0000313" key="11">
    <source>
        <dbReference type="EMBL" id="ADM74738.1"/>
    </source>
</evidence>
<dbReference type="EMBL" id="HM199035">
    <property type="protein sequence ID" value="ADM74767.1"/>
    <property type="molecule type" value="mRNA"/>
</dbReference>
<evidence type="ECO:0000313" key="15">
    <source>
        <dbReference type="EMBL" id="ADM74742.1"/>
    </source>
</evidence>
<evidence type="ECO:0000313" key="18">
    <source>
        <dbReference type="EMBL" id="ADM74745.1"/>
    </source>
</evidence>
<dbReference type="CAZy" id="CBM45">
    <property type="family name" value="Carbohydrate-Binding Module Family 45"/>
</dbReference>
<dbReference type="EMBL" id="HM199028">
    <property type="protein sequence ID" value="ADM74760.1"/>
    <property type="molecule type" value="mRNA"/>
</dbReference>
<evidence type="ECO:0000313" key="8">
    <source>
        <dbReference type="EMBL" id="ADM74734.1"/>
    </source>
</evidence>
<evidence type="ECO:0000313" key="37">
    <source>
        <dbReference type="EMBL" id="ADM74766.1"/>
    </source>
</evidence>
<dbReference type="PANTHER" id="PTHR46999">
    <property type="entry name" value="ALPHA-GLUCAN WATER DIKINASE 1, CHLOROPLASTIC-RELATED"/>
    <property type="match status" value="1"/>
</dbReference>
<evidence type="ECO:0000313" key="30">
    <source>
        <dbReference type="EMBL" id="ADM74759.1"/>
    </source>
</evidence>
<dbReference type="EMBL" id="HM199006">
    <property type="protein sequence ID" value="ADM74738.1"/>
    <property type="molecule type" value="mRNA"/>
</dbReference>
<accession>E0Z8Q6</accession>
<dbReference type="EMBL" id="HM199023">
    <property type="protein sequence ID" value="ADM74755.1"/>
    <property type="molecule type" value="mRNA"/>
</dbReference>
<dbReference type="EMBL" id="HM199024">
    <property type="protein sequence ID" value="ADM74756.1"/>
    <property type="molecule type" value="mRNA"/>
</dbReference>
<dbReference type="EMBL" id="HM199002">
    <property type="protein sequence ID" value="ADM74734.1"/>
    <property type="molecule type" value="mRNA"/>
</dbReference>
<dbReference type="PANTHER" id="PTHR46999:SF1">
    <property type="entry name" value="ALPHA-GLUCAN WATER DIKINASE 1, CHLOROPLASTIC"/>
    <property type="match status" value="1"/>
</dbReference>
<dbReference type="InterPro" id="IPR056301">
    <property type="entry name" value="GWD-like_N_Ig"/>
</dbReference>
<organism evidence="5">
    <name type="scientific">Picea sitchensis</name>
    <name type="common">Sitka spruce</name>
    <name type="synonym">Pinus sitchensis</name>
    <dbReference type="NCBI Taxonomy" id="3332"/>
    <lineage>
        <taxon>Eukaryota</taxon>
        <taxon>Viridiplantae</taxon>
        <taxon>Streptophyta</taxon>
        <taxon>Embryophyta</taxon>
        <taxon>Tracheophyta</taxon>
        <taxon>Spermatophyta</taxon>
        <taxon>Pinopsida</taxon>
        <taxon>Pinidae</taxon>
        <taxon>Conifers I</taxon>
        <taxon>Pinales</taxon>
        <taxon>Pinaceae</taxon>
        <taxon>Picea</taxon>
    </lineage>
</organism>
<dbReference type="EMBL" id="HM199017">
    <property type="protein sequence ID" value="ADM74749.1"/>
    <property type="molecule type" value="mRNA"/>
</dbReference>
<dbReference type="EMBL" id="HM199020">
    <property type="protein sequence ID" value="ADM74752.1"/>
    <property type="molecule type" value="mRNA"/>
</dbReference>
<dbReference type="EMBL" id="HM199014">
    <property type="protein sequence ID" value="ADM74746.1"/>
    <property type="molecule type" value="mRNA"/>
</dbReference>
<dbReference type="EMBL" id="HM199001">
    <property type="protein sequence ID" value="ADM74733.1"/>
    <property type="molecule type" value="mRNA"/>
</dbReference>
<evidence type="ECO:0000313" key="40">
    <source>
        <dbReference type="EMBL" id="ADM74769.1"/>
    </source>
</evidence>
<evidence type="ECO:0000313" key="22">
    <source>
        <dbReference type="EMBL" id="ADM74749.1"/>
    </source>
</evidence>
<dbReference type="GO" id="GO:0046872">
    <property type="term" value="F:metal ion binding"/>
    <property type="evidence" value="ECO:0007669"/>
    <property type="project" value="UniProtKB-KW"/>
</dbReference>
<evidence type="ECO:0000313" key="41">
    <source>
        <dbReference type="EMBL" id="ADM74770.1"/>
    </source>
</evidence>
<evidence type="ECO:0000256" key="1">
    <source>
        <dbReference type="ARBA" id="ARBA00022723"/>
    </source>
</evidence>
<evidence type="ECO:0000313" key="33">
    <source>
        <dbReference type="EMBL" id="ADM74762.1"/>
    </source>
</evidence>
<dbReference type="EMBL" id="HM199029">
    <property type="protein sequence ID" value="ADM74761.1"/>
    <property type="molecule type" value="mRNA"/>
</dbReference>
<evidence type="ECO:0000313" key="28">
    <source>
        <dbReference type="EMBL" id="ADM74756.1"/>
    </source>
</evidence>
<proteinExistence type="evidence at transcript level"/>
<dbReference type="EMBL" id="HM198999">
    <property type="protein sequence ID" value="ADM74731.1"/>
    <property type="molecule type" value="mRNA"/>
</dbReference>
<evidence type="ECO:0000313" key="38">
    <source>
        <dbReference type="EMBL" id="ADM74767.1"/>
    </source>
</evidence>
<dbReference type="EMBL" id="HM199000">
    <property type="protein sequence ID" value="ADM74732.1"/>
    <property type="molecule type" value="mRNA"/>
</dbReference>
<evidence type="ECO:0000313" key="29">
    <source>
        <dbReference type="EMBL" id="ADM74758.1"/>
    </source>
</evidence>
<dbReference type="EMBL" id="HM199007">
    <property type="protein sequence ID" value="ADM74739.1"/>
    <property type="molecule type" value="mRNA"/>
</dbReference>
<dbReference type="EMBL" id="HM199033">
    <property type="protein sequence ID" value="ADM74765.1"/>
    <property type="molecule type" value="mRNA"/>
</dbReference>
<dbReference type="EMBL" id="HM199018">
    <property type="protein sequence ID" value="ADM74750.1"/>
    <property type="molecule type" value="mRNA"/>
</dbReference>
<evidence type="ECO:0000313" key="32">
    <source>
        <dbReference type="EMBL" id="ADM74761.1"/>
    </source>
</evidence>
<evidence type="ECO:0000313" key="14">
    <source>
        <dbReference type="EMBL" id="ADM74741.1"/>
    </source>
</evidence>
<dbReference type="EMBL" id="HM199021">
    <property type="protein sequence ID" value="ADM74753.1"/>
    <property type="molecule type" value="mRNA"/>
</dbReference>
<evidence type="ECO:0000256" key="2">
    <source>
        <dbReference type="ARBA" id="ARBA00023277"/>
    </source>
</evidence>
<dbReference type="AlphaFoldDB" id="E0Z8Q6"/>
<keyword evidence="1" id="KW-0479">Metal-binding</keyword>
<evidence type="ECO:0000313" key="23">
    <source>
        <dbReference type="EMBL" id="ADM74750.1"/>
    </source>
</evidence>
<name>E0Z8Q6_PICSI</name>
<dbReference type="EMBL" id="HM199038">
    <property type="protein sequence ID" value="ADM74770.1"/>
    <property type="molecule type" value="mRNA"/>
</dbReference>